<reference evidence="7" key="2">
    <citation type="submission" date="2021-04" db="EMBL/GenBank/DDBJ databases">
        <authorList>
            <person name="Gilroy R."/>
        </authorList>
    </citation>
    <scope>NUCLEOTIDE SEQUENCE</scope>
    <source>
        <strain evidence="7">CHK193-4272</strain>
    </source>
</reference>
<dbReference type="Proteomes" id="UP000886808">
    <property type="component" value="Unassembled WGS sequence"/>
</dbReference>
<feature type="transmembrane region" description="Helical" evidence="6">
    <location>
        <begin position="201"/>
        <end position="220"/>
    </location>
</feature>
<protein>
    <submittedName>
        <fullName evidence="7">Bax inhibitor-1/YccA family protein</fullName>
    </submittedName>
</protein>
<evidence type="ECO:0000256" key="1">
    <source>
        <dbReference type="ARBA" id="ARBA00004141"/>
    </source>
</evidence>
<evidence type="ECO:0000256" key="6">
    <source>
        <dbReference type="RuleBase" id="RU004379"/>
    </source>
</evidence>
<accession>A0A9D1PGI3</accession>
<evidence type="ECO:0000313" key="7">
    <source>
        <dbReference type="EMBL" id="HIV61639.1"/>
    </source>
</evidence>
<dbReference type="PANTHER" id="PTHR23291:SF50">
    <property type="entry name" value="PROTEIN LIFEGUARD 4"/>
    <property type="match status" value="1"/>
</dbReference>
<dbReference type="GO" id="GO:0005886">
    <property type="term" value="C:plasma membrane"/>
    <property type="evidence" value="ECO:0007669"/>
    <property type="project" value="TreeGrafter"/>
</dbReference>
<reference evidence="7" key="1">
    <citation type="journal article" date="2021" name="PeerJ">
        <title>Extensive microbial diversity within the chicken gut microbiome revealed by metagenomics and culture.</title>
        <authorList>
            <person name="Gilroy R."/>
            <person name="Ravi A."/>
            <person name="Getino M."/>
            <person name="Pursley I."/>
            <person name="Horton D.L."/>
            <person name="Alikhan N.F."/>
            <person name="Baker D."/>
            <person name="Gharbi K."/>
            <person name="Hall N."/>
            <person name="Watson M."/>
            <person name="Adriaenssens E.M."/>
            <person name="Foster-Nyarko E."/>
            <person name="Jarju S."/>
            <person name="Secka A."/>
            <person name="Antonio M."/>
            <person name="Oren A."/>
            <person name="Chaudhuri R.R."/>
            <person name="La Ragione R."/>
            <person name="Hildebrand F."/>
            <person name="Pallen M.J."/>
        </authorList>
    </citation>
    <scope>NUCLEOTIDE SEQUENCE</scope>
    <source>
        <strain evidence="7">CHK193-4272</strain>
    </source>
</reference>
<sequence length="226" mass="25215">MNGSFYNSKAQSLKMYTAKTFGIMFLGLICTFAVMIGTYKTGLVTMFLSIPAMAILAALELITVFYLSARIGKLSVGASRILFFIYAILNGLTFATYFLYFEVSILVLAFGVTGLYFGVMAAVGYFTSVDLSRIQPILISGLIFLIVCNFLGMFFGFGGMERLFCFAGVAIFLGFTAYDTQKIKALYEAYSHDENMLKRSAIISALQLYLDFVNLFLYILRLFSRD</sequence>
<feature type="transmembrane region" description="Helical" evidence="6">
    <location>
        <begin position="106"/>
        <end position="126"/>
    </location>
</feature>
<feature type="transmembrane region" description="Helical" evidence="6">
    <location>
        <begin position="45"/>
        <end position="69"/>
    </location>
</feature>
<evidence type="ECO:0000256" key="3">
    <source>
        <dbReference type="ARBA" id="ARBA00022692"/>
    </source>
</evidence>
<dbReference type="Pfam" id="PF01027">
    <property type="entry name" value="Bax1-I"/>
    <property type="match status" value="1"/>
</dbReference>
<feature type="transmembrane region" description="Helical" evidence="6">
    <location>
        <begin position="163"/>
        <end position="180"/>
    </location>
</feature>
<name>A0A9D1PGI3_9FIRM</name>
<feature type="transmembrane region" description="Helical" evidence="6">
    <location>
        <begin position="138"/>
        <end position="157"/>
    </location>
</feature>
<feature type="transmembrane region" description="Helical" evidence="6">
    <location>
        <begin position="21"/>
        <end position="39"/>
    </location>
</feature>
<keyword evidence="4 6" id="KW-1133">Transmembrane helix</keyword>
<gene>
    <name evidence="7" type="ORF">H9746_02150</name>
</gene>
<evidence type="ECO:0000256" key="4">
    <source>
        <dbReference type="ARBA" id="ARBA00022989"/>
    </source>
</evidence>
<comment type="subcellular location">
    <subcellularLocation>
        <location evidence="1">Membrane</location>
        <topology evidence="1">Multi-pass membrane protein</topology>
    </subcellularLocation>
</comment>
<proteinExistence type="inferred from homology"/>
<organism evidence="7 8">
    <name type="scientific">Candidatus Butyricicoccus avistercoris</name>
    <dbReference type="NCBI Taxonomy" id="2838518"/>
    <lineage>
        <taxon>Bacteria</taxon>
        <taxon>Bacillati</taxon>
        <taxon>Bacillota</taxon>
        <taxon>Clostridia</taxon>
        <taxon>Eubacteriales</taxon>
        <taxon>Butyricicoccaceae</taxon>
        <taxon>Butyricicoccus</taxon>
    </lineage>
</organism>
<dbReference type="AlphaFoldDB" id="A0A9D1PGI3"/>
<evidence type="ECO:0000256" key="5">
    <source>
        <dbReference type="ARBA" id="ARBA00023136"/>
    </source>
</evidence>
<dbReference type="CDD" id="cd10432">
    <property type="entry name" value="BI-1-like_bacterial"/>
    <property type="match status" value="1"/>
</dbReference>
<evidence type="ECO:0000256" key="2">
    <source>
        <dbReference type="ARBA" id="ARBA00010350"/>
    </source>
</evidence>
<keyword evidence="3 6" id="KW-0812">Transmembrane</keyword>
<dbReference type="EMBL" id="DXIE01000016">
    <property type="protein sequence ID" value="HIV61639.1"/>
    <property type="molecule type" value="Genomic_DNA"/>
</dbReference>
<dbReference type="InterPro" id="IPR006214">
    <property type="entry name" value="Bax_inhibitor_1-related"/>
</dbReference>
<feature type="transmembrane region" description="Helical" evidence="6">
    <location>
        <begin position="81"/>
        <end position="100"/>
    </location>
</feature>
<comment type="similarity">
    <text evidence="2 6">Belongs to the BI1 family.</text>
</comment>
<keyword evidence="5 6" id="KW-0472">Membrane</keyword>
<dbReference type="PANTHER" id="PTHR23291">
    <property type="entry name" value="BAX INHIBITOR-RELATED"/>
    <property type="match status" value="1"/>
</dbReference>
<evidence type="ECO:0000313" key="8">
    <source>
        <dbReference type="Proteomes" id="UP000886808"/>
    </source>
</evidence>
<comment type="caution">
    <text evidence="7">The sequence shown here is derived from an EMBL/GenBank/DDBJ whole genome shotgun (WGS) entry which is preliminary data.</text>
</comment>